<protein>
    <submittedName>
        <fullName evidence="1">Uncharacterized protein</fullName>
    </submittedName>
</protein>
<evidence type="ECO:0000313" key="1">
    <source>
        <dbReference type="EMBL" id="MBW87205.1"/>
    </source>
</evidence>
<accession>A0A2P2J144</accession>
<dbReference type="EMBL" id="GGEC01006722">
    <property type="protein sequence ID" value="MBW87205.1"/>
    <property type="molecule type" value="Transcribed_RNA"/>
</dbReference>
<reference evidence="1" key="1">
    <citation type="submission" date="2018-02" db="EMBL/GenBank/DDBJ databases">
        <title>Rhizophora mucronata_Transcriptome.</title>
        <authorList>
            <person name="Meera S.P."/>
            <person name="Sreeshan A."/>
            <person name="Augustine A."/>
        </authorList>
    </citation>
    <scope>NUCLEOTIDE SEQUENCE</scope>
    <source>
        <tissue evidence="1">Leaf</tissue>
    </source>
</reference>
<sequence>MASIQLLAVVTTVL</sequence>
<proteinExistence type="predicted"/>
<organism evidence="1">
    <name type="scientific">Rhizophora mucronata</name>
    <name type="common">Asiatic mangrove</name>
    <dbReference type="NCBI Taxonomy" id="61149"/>
    <lineage>
        <taxon>Eukaryota</taxon>
        <taxon>Viridiplantae</taxon>
        <taxon>Streptophyta</taxon>
        <taxon>Embryophyta</taxon>
        <taxon>Tracheophyta</taxon>
        <taxon>Spermatophyta</taxon>
        <taxon>Magnoliopsida</taxon>
        <taxon>eudicotyledons</taxon>
        <taxon>Gunneridae</taxon>
        <taxon>Pentapetalae</taxon>
        <taxon>rosids</taxon>
        <taxon>fabids</taxon>
        <taxon>Malpighiales</taxon>
        <taxon>Rhizophoraceae</taxon>
        <taxon>Rhizophora</taxon>
    </lineage>
</organism>
<name>A0A2P2J144_RHIMU</name>